<feature type="domain" description="DUF3638" evidence="7">
    <location>
        <begin position="1059"/>
        <end position="1280"/>
    </location>
</feature>
<dbReference type="InterPro" id="IPR022099">
    <property type="entry name" value="DUF3638"/>
</dbReference>
<dbReference type="Pfam" id="PF12359">
    <property type="entry name" value="DUF3645"/>
    <property type="match status" value="1"/>
</dbReference>
<dbReference type="EMBL" id="MU006216">
    <property type="protein sequence ID" value="KAF2833124.1"/>
    <property type="molecule type" value="Genomic_DNA"/>
</dbReference>
<organism evidence="9 10">
    <name type="scientific">Ophiobolus disseminans</name>
    <dbReference type="NCBI Taxonomy" id="1469910"/>
    <lineage>
        <taxon>Eukaryota</taxon>
        <taxon>Fungi</taxon>
        <taxon>Dikarya</taxon>
        <taxon>Ascomycota</taxon>
        <taxon>Pezizomycotina</taxon>
        <taxon>Dothideomycetes</taxon>
        <taxon>Pleosporomycetidae</taxon>
        <taxon>Pleosporales</taxon>
        <taxon>Pleosporineae</taxon>
        <taxon>Phaeosphaeriaceae</taxon>
        <taxon>Ophiobolus</taxon>
    </lineage>
</organism>
<evidence type="ECO:0000256" key="2">
    <source>
        <dbReference type="ARBA" id="ARBA00012759"/>
    </source>
</evidence>
<evidence type="ECO:0000313" key="9">
    <source>
        <dbReference type="EMBL" id="KAF2833124.1"/>
    </source>
</evidence>
<reference evidence="9" key="1">
    <citation type="journal article" date="2020" name="Stud. Mycol.">
        <title>101 Dothideomycetes genomes: a test case for predicting lifestyles and emergence of pathogens.</title>
        <authorList>
            <person name="Haridas S."/>
            <person name="Albert R."/>
            <person name="Binder M."/>
            <person name="Bloem J."/>
            <person name="Labutti K."/>
            <person name="Salamov A."/>
            <person name="Andreopoulos B."/>
            <person name="Baker S."/>
            <person name="Barry K."/>
            <person name="Bills G."/>
            <person name="Bluhm B."/>
            <person name="Cannon C."/>
            <person name="Castanera R."/>
            <person name="Culley D."/>
            <person name="Daum C."/>
            <person name="Ezra D."/>
            <person name="Gonzalez J."/>
            <person name="Henrissat B."/>
            <person name="Kuo A."/>
            <person name="Liang C."/>
            <person name="Lipzen A."/>
            <person name="Lutzoni F."/>
            <person name="Magnuson J."/>
            <person name="Mondo S."/>
            <person name="Nolan M."/>
            <person name="Ohm R."/>
            <person name="Pangilinan J."/>
            <person name="Park H.-J."/>
            <person name="Ramirez L."/>
            <person name="Alfaro M."/>
            <person name="Sun H."/>
            <person name="Tritt A."/>
            <person name="Yoshinaga Y."/>
            <person name="Zwiers L.-H."/>
            <person name="Turgeon B."/>
            <person name="Goodwin S."/>
            <person name="Spatafora J."/>
            <person name="Crous P."/>
            <person name="Grigoriev I."/>
        </authorList>
    </citation>
    <scope>NUCLEOTIDE SEQUENCE</scope>
    <source>
        <strain evidence="9">CBS 113818</strain>
    </source>
</reference>
<gene>
    <name evidence="9" type="ORF">CC86DRAFT_461565</name>
</gene>
<keyword evidence="5" id="KW-0378">Hydrolase</keyword>
<evidence type="ECO:0000259" key="8">
    <source>
        <dbReference type="Pfam" id="PF12359"/>
    </source>
</evidence>
<dbReference type="InterPro" id="IPR051346">
    <property type="entry name" value="OTU_Deubiquitinase"/>
</dbReference>
<evidence type="ECO:0000256" key="1">
    <source>
        <dbReference type="ARBA" id="ARBA00000707"/>
    </source>
</evidence>
<evidence type="ECO:0000256" key="4">
    <source>
        <dbReference type="ARBA" id="ARBA00022786"/>
    </source>
</evidence>
<dbReference type="GO" id="GO:0006508">
    <property type="term" value="P:proteolysis"/>
    <property type="evidence" value="ECO:0007669"/>
    <property type="project" value="UniProtKB-KW"/>
</dbReference>
<keyword evidence="3" id="KW-0645">Protease</keyword>
<sequence length="2145" mass="240850">MFLIATVLGCRKAHPEKPSAQYTLDKHHELSHMLSSQYHDRRIVPLSSVKSHTVSHRRNKKAVPNIQDSDVCLPNGLQYAYFDKSQGACTSVCGSTEDVIRKCMYRMPNNSKSLECFMNRLPSGPDGIQLNEVIANLSDCPPHFSIDEYKNFGALPLGRSIIYHNILAQLALPAVDFTKAETHTLLLQVIEQTGTPNIGWSRDIGLHAAVLENWADFRPAAGAHWNILSGPHEHWVYIKSGLLTVYFDLLNAQLLVDGLPLARLPAEFMRHSVYLPLFGKSTLAVAPTDRPGMQFSAKSTYRDCKLHFGMEGPDMCVVAINGNSVFDLLPSRLFKDRVPTAFVDNYVHWYDHDKYEVIFCSRKTPWSFTGAEWRLVRQGPGGRLHHVLVNINKGESHKVYAYSLDTTLGRVVGSGEVQQSLFLALLHALTSHCLPDILTGYTGTESALNILQSAAVRSFEFLTTDNVDILHQIAALSPLRCFYPRELMEMKQIIWDVDLPSLSQHPKYRMCAEDIVRQAQTMQLFHPDKMPDTQRWKTSSPHLEVRDAIRSSTFRVYGFGAEQFRASDDVHYAARDVYTQSDRGQRAYIAATLIIRSQIAPHSRILDFKDRLLQIHFKGACVQGVGHTFESSTLRFDSEWLGDLATITREKWCEFHYHLPALSATSNKYDIVAWLSTMAFAKSTDMQVLQAFALFYRLQTRATVSIPSAPEFDLSNGSVLKINEIEAAIRNACKNYDESDEAELPKQGSETSNQHINRISGLFQSRQNIAIEAFVAEVKRQWPIAKPSAPTTSGISTYIDVGTAMYRITAKFDTWFSNRQFVDYLQQTSLLISSQRSLAIQSPLPQHSVPPKKQHQAKGAKNMFDIERIFAAVPPAALSPPREPKIHIDDQNVLFQSAQMKLRLEGLCQSLQSLARSKCEEDYVAELRGSCTALEDLQSSNSVLLNSGLSNGFQTLFNTYLKECKDYLEAMNLALAQAIADNKSPSDEIGLKLQYSPRISPTLWLSQLHRDRFNTLPEPWKAILIEYGLAITQLHRAQRLAAVSTTPADLMEELGHVGHSNWDSWEFPETLLFEAESGILIRREQEFIASKMRNAEDAMNIVLQLLMGGGKSSTIVPMLAAYLADRKKLVRIIIAKPQSKQMLHMLVSKLGYLLNRRVYHLPFSRSLRPNTEQASLIRKTYEECIVNRGVLLIQPEHILSFKLMAVEAKLAGQACANSLLETQEFFDDVSRDIIDESDENFSVKFELIYTMGTQRPIEFAPERWLVMQAIMGLVPRFTKQIWEQSPQSVELQRDEKGRFARVRVLHNAAAEELMLLVAKHIVEFGIIGLPTSSQSPDTQAALLRYITQSEPTAEEIRAVEGSKFWTDATKSPLLLVRGLIAGGVLRFALSTKRWRVNFGLDPSRSPETLLAVPFRSKDCPSPRSEFSHPDVVILLTLLSYYYGGLTDEQLFGSFTHLLKSDQAGIYYDEWVDTASPDLPVAFQQLSGVSIKDHHQCVVEVFPSLRYSKKAIDYYLSFLVFPKAMKEFPQKLSASGWDIGAIKAHPVTGFSGTNDTLHLLPLAVKHLDLPSQSHTNALVLQYLLQDETSVELLPPRTGGTDAQHLLSVIVGMQPEVRVILDRGASILEQNNQQVAEAWLNMCNGSIQAVVFFADEELSVLDRAGRIESLQTSPFAKQLDACLVYLDEAHTRGTDLKLARNYRAAVTLGQGLVKDKLTQGCMRMRKLGFGQSVAFIVPEEISTKIQERTGKPSHAPIEVSDVLCWSIAETWQDLKRSMPLWAVQGERFERNKNLLCGTDTSNGQAQAFLEDEAQTLEARYMPRTQDSGGMGMLKNWDLNNQNIAKIVTRCREFEAMGFSAATLSEEQERELAPEIEEERQIERPARLDAIKHTVHADLQRLVLSGKLTVGSKAFGPTFQALGTTSAARLCDLWKFPTGLLVTADFIRTVKPPAGSSMAAFISDSYQRPVQFVLSVYDDHGTVQNLLIISPVETNILLASIRKFAKVTLHLFAPRANIGFAPLDRLELYNVGRTFSRNLVSRSLTVQLNLFAGSLYLRDFNEYTELCDLLGLLRAKPVHGQQVYADGFIDPPTGTWGLTKSPVPFLRMFLVKIRREGEGLEKTHLGKILNGIRLEEADFRIDTEMPGT</sequence>
<comment type="catalytic activity">
    <reaction evidence="1">
        <text>Thiol-dependent hydrolysis of ester, thioester, amide, peptide and isopeptide bonds formed by the C-terminal Gly of ubiquitin (a 76-residue protein attached to proteins as an intracellular targeting signal).</text>
        <dbReference type="EC" id="3.4.19.12"/>
    </reaction>
</comment>
<evidence type="ECO:0000256" key="3">
    <source>
        <dbReference type="ARBA" id="ARBA00022670"/>
    </source>
</evidence>
<evidence type="ECO:0000256" key="5">
    <source>
        <dbReference type="ARBA" id="ARBA00022801"/>
    </source>
</evidence>
<accession>A0A6A7AJI3</accession>
<proteinExistence type="predicted"/>
<feature type="domain" description="DUF3645" evidence="8">
    <location>
        <begin position="1401"/>
        <end position="1436"/>
    </location>
</feature>
<dbReference type="EC" id="3.4.19.12" evidence="2"/>
<dbReference type="Proteomes" id="UP000799424">
    <property type="component" value="Unassembled WGS sequence"/>
</dbReference>
<keyword evidence="4" id="KW-0833">Ubl conjugation pathway</keyword>
<dbReference type="Pfam" id="PF12340">
    <property type="entry name" value="DUF3638"/>
    <property type="match status" value="1"/>
</dbReference>
<dbReference type="PANTHER" id="PTHR13367:SF34">
    <property type="match status" value="1"/>
</dbReference>
<protein>
    <recommendedName>
        <fullName evidence="2">ubiquitinyl hydrolase 1</fullName>
        <ecNumber evidence="2">3.4.19.12</ecNumber>
    </recommendedName>
</protein>
<keyword evidence="6" id="KW-0788">Thiol protease</keyword>
<evidence type="ECO:0000256" key="6">
    <source>
        <dbReference type="ARBA" id="ARBA00022807"/>
    </source>
</evidence>
<dbReference type="PANTHER" id="PTHR13367">
    <property type="entry name" value="UBIQUITIN THIOESTERASE"/>
    <property type="match status" value="1"/>
</dbReference>
<keyword evidence="10" id="KW-1185">Reference proteome</keyword>
<evidence type="ECO:0000259" key="7">
    <source>
        <dbReference type="Pfam" id="PF12340"/>
    </source>
</evidence>
<dbReference type="GO" id="GO:0004843">
    <property type="term" value="F:cysteine-type deubiquitinase activity"/>
    <property type="evidence" value="ECO:0007669"/>
    <property type="project" value="UniProtKB-EC"/>
</dbReference>
<evidence type="ECO:0000313" key="10">
    <source>
        <dbReference type="Proteomes" id="UP000799424"/>
    </source>
</evidence>
<dbReference type="InterPro" id="IPR022105">
    <property type="entry name" value="DUF3645"/>
</dbReference>
<dbReference type="OrthoDB" id="3182339at2759"/>
<name>A0A6A7AJI3_9PLEO</name>